<protein>
    <submittedName>
        <fullName evidence="1">Uncharacterized protein</fullName>
    </submittedName>
</protein>
<reference evidence="1 2" key="1">
    <citation type="submission" date="2018-11" db="EMBL/GenBank/DDBJ databases">
        <authorList>
            <consortium name="Pathogen Informatics"/>
        </authorList>
    </citation>
    <scope>NUCLEOTIDE SEQUENCE [LARGE SCALE GENOMIC DNA]</scope>
</reference>
<dbReference type="Proteomes" id="UP000271889">
    <property type="component" value="Unassembled WGS sequence"/>
</dbReference>
<organism evidence="1 2">
    <name type="scientific">Cylicostephanus goldi</name>
    <name type="common">Nematode worm</name>
    <dbReference type="NCBI Taxonomy" id="71465"/>
    <lineage>
        <taxon>Eukaryota</taxon>
        <taxon>Metazoa</taxon>
        <taxon>Ecdysozoa</taxon>
        <taxon>Nematoda</taxon>
        <taxon>Chromadorea</taxon>
        <taxon>Rhabditida</taxon>
        <taxon>Rhabditina</taxon>
        <taxon>Rhabditomorpha</taxon>
        <taxon>Strongyloidea</taxon>
        <taxon>Strongylidae</taxon>
        <taxon>Cylicostephanus</taxon>
    </lineage>
</organism>
<feature type="non-terminal residue" evidence="1">
    <location>
        <position position="60"/>
    </location>
</feature>
<sequence>MVGIMKMCLRKVIGKTSLNPTQFQTIITEAEAIINSRPLAYCGSSLEDSLIVRPIDFLMP</sequence>
<name>A0A3P6SH59_CYLGO</name>
<accession>A0A3P6SH59</accession>
<keyword evidence="2" id="KW-1185">Reference proteome</keyword>
<evidence type="ECO:0000313" key="2">
    <source>
        <dbReference type="Proteomes" id="UP000271889"/>
    </source>
</evidence>
<proteinExistence type="predicted"/>
<evidence type="ECO:0000313" key="1">
    <source>
        <dbReference type="EMBL" id="VDK71617.1"/>
    </source>
</evidence>
<dbReference type="AlphaFoldDB" id="A0A3P6SH59"/>
<dbReference type="EMBL" id="UYRV01022492">
    <property type="protein sequence ID" value="VDK71617.1"/>
    <property type="molecule type" value="Genomic_DNA"/>
</dbReference>
<dbReference type="OrthoDB" id="5852536at2759"/>
<gene>
    <name evidence="1" type="ORF">CGOC_LOCUS6749</name>
</gene>